<evidence type="ECO:0000259" key="11">
    <source>
        <dbReference type="SMART" id="SM00968"/>
    </source>
</evidence>
<evidence type="ECO:0000256" key="10">
    <source>
        <dbReference type="SAM" id="MobiDB-lite"/>
    </source>
</evidence>
<keyword evidence="4" id="KW-0498">Mitosis</keyword>
<dbReference type="Gene3D" id="3.40.50.300">
    <property type="entry name" value="P-loop containing nucleotide triphosphate hydrolases"/>
    <property type="match status" value="2"/>
</dbReference>
<protein>
    <recommendedName>
        <fullName evidence="8">Structural maintenance of chromosomes protein</fullName>
    </recommendedName>
</protein>
<evidence type="ECO:0000256" key="2">
    <source>
        <dbReference type="ARBA" id="ARBA00005917"/>
    </source>
</evidence>
<dbReference type="InterPro" id="IPR024704">
    <property type="entry name" value="SMC"/>
</dbReference>
<evidence type="ECO:0000256" key="7">
    <source>
        <dbReference type="ARBA" id="ARBA00023306"/>
    </source>
</evidence>
<dbReference type="SUPFAM" id="SSF75553">
    <property type="entry name" value="Smc hinge domain"/>
    <property type="match status" value="1"/>
</dbReference>
<proteinExistence type="inferred from homology"/>
<evidence type="ECO:0000313" key="13">
    <source>
        <dbReference type="Proteomes" id="UP001521116"/>
    </source>
</evidence>
<keyword evidence="6 8" id="KW-0539">Nucleus</keyword>
<evidence type="ECO:0000256" key="3">
    <source>
        <dbReference type="ARBA" id="ARBA00022618"/>
    </source>
</evidence>
<dbReference type="Proteomes" id="UP001521116">
    <property type="component" value="Unassembled WGS sequence"/>
</dbReference>
<evidence type="ECO:0000313" key="12">
    <source>
        <dbReference type="EMBL" id="KAL1632737.1"/>
    </source>
</evidence>
<feature type="coiled-coil region" evidence="9">
    <location>
        <begin position="413"/>
        <end position="503"/>
    </location>
</feature>
<dbReference type="InterPro" id="IPR036277">
    <property type="entry name" value="SMC_hinge_sf"/>
</dbReference>
<dbReference type="CDD" id="cd03272">
    <property type="entry name" value="ABC_SMC3_euk"/>
    <property type="match status" value="1"/>
</dbReference>
<evidence type="ECO:0000256" key="9">
    <source>
        <dbReference type="SAM" id="Coils"/>
    </source>
</evidence>
<feature type="compositionally biased region" description="Basic and acidic residues" evidence="10">
    <location>
        <begin position="1058"/>
        <end position="1067"/>
    </location>
</feature>
<dbReference type="InterPro" id="IPR010935">
    <property type="entry name" value="SMC_hinge"/>
</dbReference>
<accession>A0ABR3T0B7</accession>
<keyword evidence="13" id="KW-1185">Reference proteome</keyword>
<sequence length="1214" mass="139948">MYIKQIIIQGFKSYKDQTVIEPFSPKHNVIVGRNGSGKSNFFAAIRFVLSDAYTQMGREERQALLHEGSGSAVMSAYVEVIFDNSDDRFPTGKPEVILRRTIGLKKDEYSLDRKNATKADVMNLLESAGFSRSNPYYIVPQGRVTALTNMKDGERLLLLKEVAGTQVYEARRTESLKIMQETDNKRSKIDDLLAYIRERLGELEEEKEELRAYQEKDRERKCLEYTIYHREQQEIARLLEAMDEQRQAGVDETDDNRERFVQNEQEIAQIDTEIAELKQQIEFLKVDKRQLEDERRETARDKAKIELEVNELTDGQAAAKQAKSRHDSDLREVQEQIRQREQELATIMPEYNQFKEQEATIRTQLADSEGIRQRLLAKQGRTSQFKSKRERDDWLRKEVDEVNVSLATRKAIAMQTTEDISELETVIGRLETEVAELRSTIENRGESMQNISEDVQKAKEERDQLSDQRKELWREEAKLDSVISNAQQELSRAERFLSHMMDQNTSRGLAAVRRIKQQHNLQGVYGTLAELFEVPDRYKTAVEVTAGASLFHYVVDNEQTATKVLEQLQKEKAGRVTFMPLNRLRSKPVNIPKASDALHMITKLQYDPQYDNAFQHVFGKTIICPNLQVAAQYARSHAVSAITPEGDRADKKGALTGGFHDPRNSRIDAVRNVAKWRKEFETHKARQTELRRLSEQKDQEITRAYGELTKIDQRRQQMENSYGPMRQELRGKMNELQNKREALEAKQRSKDNIEANIRELGEQQEAYESELASDFKKALSREEEQQLESLAGPIQDLRRQLSRISTNRAELEAKKTTLESELRENLRLRLDQINAQGIEDGTDDGSSGSSKLKDRQRELKRIDKALGTVEKRLQEADQNIDQTNAQLAELEKNKAEKQTEQEEVARAIQRHQKRMEKSMTKKSLLNDKNQECQRNIRDLGVLPEEAFEKYQNMASDKASYPFLALKRLHKINDALKKYSHVNKKAFEQYANFTKQRDTLMKRRSELDSSQKSIEELIEVLDQRKDEAIERTFRQVSREFAGVFEKLVPAGKGRLIIQRKSDSQARAEQDEEDSEEEERRQSVENYTGVGISVSFNSKHDEQQRIQQLSGGQKSLCALALVFAIQQCDPAPFYLFDEIDANLDAQYRTAVAQMLQTLSNNTEGGGQFICTTFRPEMVMVAEKCYGVSYTNKTSSIDVVDRETAMKFIEGQQKPGA</sequence>
<evidence type="ECO:0000256" key="1">
    <source>
        <dbReference type="ARBA" id="ARBA00004123"/>
    </source>
</evidence>
<keyword evidence="5 9" id="KW-0175">Coiled coil</keyword>
<dbReference type="InterPro" id="IPR041741">
    <property type="entry name" value="SMC3_ABC_euk"/>
</dbReference>
<feature type="region of interest" description="Disordered" evidence="10">
    <location>
        <begin position="1058"/>
        <end position="1082"/>
    </location>
</feature>
<dbReference type="EMBL" id="JAJVDC020000027">
    <property type="protein sequence ID" value="KAL1632737.1"/>
    <property type="molecule type" value="Genomic_DNA"/>
</dbReference>
<dbReference type="Gene3D" id="1.20.1060.20">
    <property type="match status" value="1"/>
</dbReference>
<comment type="caution">
    <text evidence="12">The sequence shown here is derived from an EMBL/GenBank/DDBJ whole genome shotgun (WGS) entry which is preliminary data.</text>
</comment>
<keyword evidence="7" id="KW-0131">Cell cycle</keyword>
<dbReference type="Pfam" id="PF06470">
    <property type="entry name" value="SMC_hinge"/>
    <property type="match status" value="1"/>
</dbReference>
<keyword evidence="3" id="KW-0132">Cell division</keyword>
<dbReference type="Gene3D" id="3.30.70.1620">
    <property type="match status" value="1"/>
</dbReference>
<feature type="coiled-coil region" evidence="9">
    <location>
        <begin position="794"/>
        <end position="828"/>
    </location>
</feature>
<dbReference type="PIRSF" id="PIRSF005719">
    <property type="entry name" value="SMC"/>
    <property type="match status" value="1"/>
</dbReference>
<comment type="similarity">
    <text evidence="2">Belongs to the SMC family. SMC3 subfamily.</text>
</comment>
<feature type="coiled-coil region" evidence="9">
    <location>
        <begin position="726"/>
        <end position="770"/>
    </location>
</feature>
<dbReference type="Pfam" id="PF02463">
    <property type="entry name" value="SMC_N"/>
    <property type="match status" value="1"/>
</dbReference>
<gene>
    <name evidence="12" type="primary">SMC3</name>
    <name evidence="12" type="ORF">SLS56_003434</name>
</gene>
<feature type="coiled-coil region" evidence="9">
    <location>
        <begin position="859"/>
        <end position="914"/>
    </location>
</feature>
<feature type="domain" description="SMC hinge" evidence="11">
    <location>
        <begin position="522"/>
        <end position="634"/>
    </location>
</feature>
<evidence type="ECO:0000256" key="8">
    <source>
        <dbReference type="PIRNR" id="PIRNR005719"/>
    </source>
</evidence>
<evidence type="ECO:0000256" key="4">
    <source>
        <dbReference type="ARBA" id="ARBA00022776"/>
    </source>
</evidence>
<dbReference type="SMART" id="SM00968">
    <property type="entry name" value="SMC_hinge"/>
    <property type="match status" value="1"/>
</dbReference>
<dbReference type="InterPro" id="IPR003395">
    <property type="entry name" value="RecF/RecN/SMC_N"/>
</dbReference>
<organism evidence="12 13">
    <name type="scientific">Neofusicoccum ribis</name>
    <dbReference type="NCBI Taxonomy" id="45134"/>
    <lineage>
        <taxon>Eukaryota</taxon>
        <taxon>Fungi</taxon>
        <taxon>Dikarya</taxon>
        <taxon>Ascomycota</taxon>
        <taxon>Pezizomycotina</taxon>
        <taxon>Dothideomycetes</taxon>
        <taxon>Dothideomycetes incertae sedis</taxon>
        <taxon>Botryosphaeriales</taxon>
        <taxon>Botryosphaeriaceae</taxon>
        <taxon>Neofusicoccum</taxon>
    </lineage>
</organism>
<feature type="coiled-coil region" evidence="9">
    <location>
        <begin position="193"/>
        <end position="343"/>
    </location>
</feature>
<dbReference type="InterPro" id="IPR027417">
    <property type="entry name" value="P-loop_NTPase"/>
</dbReference>
<evidence type="ECO:0000256" key="6">
    <source>
        <dbReference type="ARBA" id="ARBA00023242"/>
    </source>
</evidence>
<comment type="subcellular location">
    <subcellularLocation>
        <location evidence="1 8">Nucleus</location>
    </subcellularLocation>
</comment>
<name>A0ABR3T0B7_9PEZI</name>
<dbReference type="SUPFAM" id="SSF52540">
    <property type="entry name" value="P-loop containing nucleoside triphosphate hydrolases"/>
    <property type="match status" value="2"/>
</dbReference>
<feature type="region of interest" description="Disordered" evidence="10">
    <location>
        <begin position="837"/>
        <end position="856"/>
    </location>
</feature>
<dbReference type="PANTHER" id="PTHR43977">
    <property type="entry name" value="STRUCTURAL MAINTENANCE OF CHROMOSOMES PROTEIN 3"/>
    <property type="match status" value="1"/>
</dbReference>
<reference evidence="12 13" key="1">
    <citation type="submission" date="2024-02" db="EMBL/GenBank/DDBJ databases">
        <title>De novo assembly and annotation of 12 fungi associated with fruit tree decline syndrome in Ontario, Canada.</title>
        <authorList>
            <person name="Sulman M."/>
            <person name="Ellouze W."/>
            <person name="Ilyukhin E."/>
        </authorList>
    </citation>
    <scope>NUCLEOTIDE SEQUENCE [LARGE SCALE GENOMIC DNA]</scope>
    <source>
        <strain evidence="12 13">M1-105</strain>
    </source>
</reference>
<evidence type="ECO:0000256" key="5">
    <source>
        <dbReference type="ARBA" id="ARBA00023054"/>
    </source>
</evidence>